<name>A0A4Y2BEC5_ARAVE</name>
<dbReference type="Proteomes" id="UP000499080">
    <property type="component" value="Unassembled WGS sequence"/>
</dbReference>
<dbReference type="EMBL" id="BGPR01083261">
    <property type="protein sequence ID" value="GBL90570.1"/>
    <property type="molecule type" value="Genomic_DNA"/>
</dbReference>
<proteinExistence type="predicted"/>
<reference evidence="1 2" key="1">
    <citation type="journal article" date="2019" name="Sci. Rep.">
        <title>Orb-weaving spider Araneus ventricosus genome elucidates the spidroin gene catalogue.</title>
        <authorList>
            <person name="Kono N."/>
            <person name="Nakamura H."/>
            <person name="Ohtoshi R."/>
            <person name="Moran D.A.P."/>
            <person name="Shinohara A."/>
            <person name="Yoshida Y."/>
            <person name="Fujiwara M."/>
            <person name="Mori M."/>
            <person name="Tomita M."/>
            <person name="Arakawa K."/>
        </authorList>
    </citation>
    <scope>NUCLEOTIDE SEQUENCE [LARGE SCALE GENOMIC DNA]</scope>
</reference>
<sequence length="81" mass="9192">MFVIDIPEFPFENPYDSFAAARQRAQKYDNNRNSTTAWISNVHHPNCGRGTWISHGTSDAFLSSFMSKSTSKKFQLCVSDV</sequence>
<dbReference type="AlphaFoldDB" id="A0A4Y2BEC5"/>
<accession>A0A4Y2BEC5</accession>
<protein>
    <submittedName>
        <fullName evidence="1">Uncharacterized protein</fullName>
    </submittedName>
</protein>
<gene>
    <name evidence="1" type="ORF">AVEN_160929_1</name>
</gene>
<organism evidence="1 2">
    <name type="scientific">Araneus ventricosus</name>
    <name type="common">Orbweaver spider</name>
    <name type="synonym">Epeira ventricosa</name>
    <dbReference type="NCBI Taxonomy" id="182803"/>
    <lineage>
        <taxon>Eukaryota</taxon>
        <taxon>Metazoa</taxon>
        <taxon>Ecdysozoa</taxon>
        <taxon>Arthropoda</taxon>
        <taxon>Chelicerata</taxon>
        <taxon>Arachnida</taxon>
        <taxon>Araneae</taxon>
        <taxon>Araneomorphae</taxon>
        <taxon>Entelegynae</taxon>
        <taxon>Araneoidea</taxon>
        <taxon>Araneidae</taxon>
        <taxon>Araneus</taxon>
    </lineage>
</organism>
<evidence type="ECO:0000313" key="1">
    <source>
        <dbReference type="EMBL" id="GBL90570.1"/>
    </source>
</evidence>
<comment type="caution">
    <text evidence="1">The sequence shown here is derived from an EMBL/GenBank/DDBJ whole genome shotgun (WGS) entry which is preliminary data.</text>
</comment>
<evidence type="ECO:0000313" key="2">
    <source>
        <dbReference type="Proteomes" id="UP000499080"/>
    </source>
</evidence>
<keyword evidence="2" id="KW-1185">Reference proteome</keyword>